<reference evidence="1" key="1">
    <citation type="journal article" date="2014" name="Front. Microbiol.">
        <title>High frequency of phylogenetically diverse reductive dehalogenase-homologous genes in deep subseafloor sedimentary metagenomes.</title>
        <authorList>
            <person name="Kawai M."/>
            <person name="Futagami T."/>
            <person name="Toyoda A."/>
            <person name="Takaki Y."/>
            <person name="Nishi S."/>
            <person name="Hori S."/>
            <person name="Arai W."/>
            <person name="Tsubouchi T."/>
            <person name="Morono Y."/>
            <person name="Uchiyama I."/>
            <person name="Ito T."/>
            <person name="Fujiyama A."/>
            <person name="Inagaki F."/>
            <person name="Takami H."/>
        </authorList>
    </citation>
    <scope>NUCLEOTIDE SEQUENCE</scope>
    <source>
        <strain evidence="1">Expedition CK06-06</strain>
    </source>
</reference>
<dbReference type="InterPro" id="IPR018193">
    <property type="entry name" value="Glyc_kinase_flavodox-like_fold"/>
</dbReference>
<dbReference type="AlphaFoldDB" id="X1IHK7"/>
<dbReference type="Pfam" id="PF02595">
    <property type="entry name" value="Gly_kinase"/>
    <property type="match status" value="1"/>
</dbReference>
<evidence type="ECO:0000313" key="1">
    <source>
        <dbReference type="EMBL" id="GAH57028.1"/>
    </source>
</evidence>
<dbReference type="PANTHER" id="PTHR21599:SF0">
    <property type="entry name" value="GLYCERATE KINASE"/>
    <property type="match status" value="1"/>
</dbReference>
<dbReference type="GO" id="GO:0008887">
    <property type="term" value="F:glycerate kinase activity"/>
    <property type="evidence" value="ECO:0007669"/>
    <property type="project" value="InterPro"/>
</dbReference>
<dbReference type="InterPro" id="IPR036129">
    <property type="entry name" value="Glycerate_kinase_sf"/>
</dbReference>
<evidence type="ECO:0008006" key="2">
    <source>
        <dbReference type="Google" id="ProtNLM"/>
    </source>
</evidence>
<dbReference type="GO" id="GO:0031388">
    <property type="term" value="P:organic acid phosphorylation"/>
    <property type="evidence" value="ECO:0007669"/>
    <property type="project" value="InterPro"/>
</dbReference>
<dbReference type="InterPro" id="IPR004381">
    <property type="entry name" value="Glycerate_kinase"/>
</dbReference>
<feature type="non-terminal residue" evidence="1">
    <location>
        <position position="280"/>
    </location>
</feature>
<dbReference type="NCBIfam" id="TIGR00045">
    <property type="entry name" value="glycerate kinase"/>
    <property type="match status" value="1"/>
</dbReference>
<accession>X1IHK7</accession>
<dbReference type="EMBL" id="BARU01022456">
    <property type="protein sequence ID" value="GAH57028.1"/>
    <property type="molecule type" value="Genomic_DNA"/>
</dbReference>
<organism evidence="1">
    <name type="scientific">marine sediment metagenome</name>
    <dbReference type="NCBI Taxonomy" id="412755"/>
    <lineage>
        <taxon>unclassified sequences</taxon>
        <taxon>metagenomes</taxon>
        <taxon>ecological metagenomes</taxon>
    </lineage>
</organism>
<sequence length="280" mass="28323">DGGEGTVRALVDATGGEFVRETVTGPLRGKVQAHYGILGGGETAVIEMAAASGLPLVPPDERNPMLTTTFGTGELIRSALDRGIKHIIVGIGGSATVDGGAGMAQALGAKLLDEKGEEIGFGGGEVRRLERIDLSELAPRVEGVEVEVACDVTNPLTGPEGAARVYGPQKGATPEMVEALERNLAHLARVIANDLGKDVCDLPGAGAAGGLGAGLVAFLGAKLRPGVEIVIEAAGLREKIKGCDLVITGEGRLDEQSAFGKTIDGVAGVARGLGIPVVAI</sequence>
<dbReference type="Gene3D" id="3.90.1510.10">
    <property type="entry name" value="Glycerate kinase, domain 2"/>
    <property type="match status" value="1"/>
</dbReference>
<comment type="caution">
    <text evidence="1">The sequence shown here is derived from an EMBL/GenBank/DDBJ whole genome shotgun (WGS) entry which is preliminary data.</text>
</comment>
<gene>
    <name evidence="1" type="ORF">S03H2_36579</name>
</gene>
<dbReference type="PANTHER" id="PTHR21599">
    <property type="entry name" value="GLYCERATE KINASE"/>
    <property type="match status" value="1"/>
</dbReference>
<feature type="non-terminal residue" evidence="1">
    <location>
        <position position="1"/>
    </location>
</feature>
<name>X1IHK7_9ZZZZ</name>
<dbReference type="SUPFAM" id="SSF110738">
    <property type="entry name" value="Glycerate kinase I"/>
    <property type="match status" value="1"/>
</dbReference>
<protein>
    <recommendedName>
        <fullName evidence="2">Glycerate kinase</fullName>
    </recommendedName>
</protein>
<proteinExistence type="predicted"/>